<feature type="region of interest" description="Disordered" evidence="1">
    <location>
        <begin position="120"/>
        <end position="142"/>
    </location>
</feature>
<keyword evidence="3" id="KW-1185">Reference proteome</keyword>
<proteinExistence type="predicted"/>
<dbReference type="Proteomes" id="UP001358614">
    <property type="component" value="Chromosome 1"/>
</dbReference>
<feature type="compositionally biased region" description="Low complexity" evidence="1">
    <location>
        <begin position="35"/>
        <end position="51"/>
    </location>
</feature>
<dbReference type="AlphaFoldDB" id="A0AAX4K964"/>
<evidence type="ECO:0000313" key="3">
    <source>
        <dbReference type="Proteomes" id="UP001358614"/>
    </source>
</evidence>
<dbReference type="GeneID" id="91099054"/>
<feature type="compositionally biased region" description="Polar residues" evidence="1">
    <location>
        <begin position="125"/>
        <end position="134"/>
    </location>
</feature>
<accession>A0AAX4K964</accession>
<dbReference type="RefSeq" id="XP_066080179.1">
    <property type="nucleotide sequence ID" value="XM_066224082.1"/>
</dbReference>
<reference evidence="2 3" key="1">
    <citation type="submission" date="2024-01" db="EMBL/GenBank/DDBJ databases">
        <title>Comparative genomics of Cryptococcus and Kwoniella reveals pathogenesis evolution and contrasting modes of karyotype evolution via chromosome fusion or intercentromeric recombination.</title>
        <authorList>
            <person name="Coelho M.A."/>
            <person name="David-Palma M."/>
            <person name="Shea T."/>
            <person name="Bowers K."/>
            <person name="McGinley-Smith S."/>
            <person name="Mohammad A.W."/>
            <person name="Gnirke A."/>
            <person name="Yurkov A.M."/>
            <person name="Nowrousian M."/>
            <person name="Sun S."/>
            <person name="Cuomo C.A."/>
            <person name="Heitman J."/>
        </authorList>
    </citation>
    <scope>NUCLEOTIDE SEQUENCE [LARGE SCALE GENOMIC DNA]</scope>
    <source>
        <strain evidence="2 3">PYCC6329</strain>
    </source>
</reference>
<evidence type="ECO:0000256" key="1">
    <source>
        <dbReference type="SAM" id="MobiDB-lite"/>
    </source>
</evidence>
<gene>
    <name evidence="2" type="ORF">V865_000250</name>
</gene>
<dbReference type="KEGG" id="ker:91099054"/>
<sequence length="142" mass="15394">MSNSPTSSSSALKEIVATPPINIRRTPTSNTTAQPTSPGGTSLSPTSSSLGNSFTYNHSEIDKQLWKPDDQTHKTRIFSAIGGHMEPSAKGEILLGIYDDLQSSNINTQVTVGDVIRQGKDKTKNYQLPSSPTSEGYRYFTE</sequence>
<name>A0AAX4K964_9TREE</name>
<feature type="region of interest" description="Disordered" evidence="1">
    <location>
        <begin position="1"/>
        <end position="55"/>
    </location>
</feature>
<feature type="compositionally biased region" description="Polar residues" evidence="1">
    <location>
        <begin position="1"/>
        <end position="11"/>
    </location>
</feature>
<protein>
    <submittedName>
        <fullName evidence="2">Uncharacterized protein</fullName>
    </submittedName>
</protein>
<evidence type="ECO:0000313" key="2">
    <source>
        <dbReference type="EMBL" id="WWD02212.1"/>
    </source>
</evidence>
<dbReference type="EMBL" id="CP144089">
    <property type="protein sequence ID" value="WWD02212.1"/>
    <property type="molecule type" value="Genomic_DNA"/>
</dbReference>
<feature type="compositionally biased region" description="Polar residues" evidence="1">
    <location>
        <begin position="25"/>
        <end position="34"/>
    </location>
</feature>
<organism evidence="2 3">
    <name type="scientific">Kwoniella europaea PYCC6329</name>
    <dbReference type="NCBI Taxonomy" id="1423913"/>
    <lineage>
        <taxon>Eukaryota</taxon>
        <taxon>Fungi</taxon>
        <taxon>Dikarya</taxon>
        <taxon>Basidiomycota</taxon>
        <taxon>Agaricomycotina</taxon>
        <taxon>Tremellomycetes</taxon>
        <taxon>Tremellales</taxon>
        <taxon>Cryptococcaceae</taxon>
        <taxon>Kwoniella</taxon>
    </lineage>
</organism>